<organism evidence="2 3">
    <name type="scientific">Gossypium stocksii</name>
    <dbReference type="NCBI Taxonomy" id="47602"/>
    <lineage>
        <taxon>Eukaryota</taxon>
        <taxon>Viridiplantae</taxon>
        <taxon>Streptophyta</taxon>
        <taxon>Embryophyta</taxon>
        <taxon>Tracheophyta</taxon>
        <taxon>Spermatophyta</taxon>
        <taxon>Magnoliopsida</taxon>
        <taxon>eudicotyledons</taxon>
        <taxon>Gunneridae</taxon>
        <taxon>Pentapetalae</taxon>
        <taxon>rosids</taxon>
        <taxon>malvids</taxon>
        <taxon>Malvales</taxon>
        <taxon>Malvaceae</taxon>
        <taxon>Malvoideae</taxon>
        <taxon>Gossypium</taxon>
    </lineage>
</organism>
<keyword evidence="3" id="KW-1185">Reference proteome</keyword>
<accession>A0A9D3ZE85</accession>
<dbReference type="Proteomes" id="UP000828251">
    <property type="component" value="Unassembled WGS sequence"/>
</dbReference>
<feature type="region of interest" description="Disordered" evidence="1">
    <location>
        <begin position="1"/>
        <end position="21"/>
    </location>
</feature>
<gene>
    <name evidence="2" type="ORF">J1N35_046182</name>
</gene>
<sequence>MDSGGKRDRKDQLGETLEESSASCADFSYKTDMDSGGKRDRKDQLVIILEVGIEALTRVAREVLEKVFEARLKKTKEMVQGRCVNCTKKTECSPSRLEPRSVKHVRSQLSVSKGNVEGSSSSTDVSVCA</sequence>
<dbReference type="AlphaFoldDB" id="A0A9D3ZE85"/>
<reference evidence="2 3" key="1">
    <citation type="journal article" date="2021" name="Plant Biotechnol. J.">
        <title>Multi-omics assisted identification of the key and species-specific regulatory components of drought-tolerant mechanisms in Gossypium stocksii.</title>
        <authorList>
            <person name="Yu D."/>
            <person name="Ke L."/>
            <person name="Zhang D."/>
            <person name="Wu Y."/>
            <person name="Sun Y."/>
            <person name="Mei J."/>
            <person name="Sun J."/>
            <person name="Sun Y."/>
        </authorList>
    </citation>
    <scope>NUCLEOTIDE SEQUENCE [LARGE SCALE GENOMIC DNA]</scope>
    <source>
        <strain evidence="3">cv. E1</strain>
        <tissue evidence="2">Leaf</tissue>
    </source>
</reference>
<feature type="compositionally biased region" description="Basic and acidic residues" evidence="1">
    <location>
        <begin position="1"/>
        <end position="13"/>
    </location>
</feature>
<comment type="caution">
    <text evidence="2">The sequence shown here is derived from an EMBL/GenBank/DDBJ whole genome shotgun (WGS) entry which is preliminary data.</text>
</comment>
<feature type="region of interest" description="Disordered" evidence="1">
    <location>
        <begin position="91"/>
        <end position="129"/>
    </location>
</feature>
<evidence type="ECO:0000313" key="3">
    <source>
        <dbReference type="Proteomes" id="UP000828251"/>
    </source>
</evidence>
<dbReference type="EMBL" id="JAIQCV010000020">
    <property type="protein sequence ID" value="KAH1030306.1"/>
    <property type="molecule type" value="Genomic_DNA"/>
</dbReference>
<evidence type="ECO:0000313" key="2">
    <source>
        <dbReference type="EMBL" id="KAH1030306.1"/>
    </source>
</evidence>
<protein>
    <submittedName>
        <fullName evidence="2">Uncharacterized protein</fullName>
    </submittedName>
</protein>
<name>A0A9D3ZE85_9ROSI</name>
<feature type="compositionally biased region" description="Polar residues" evidence="1">
    <location>
        <begin position="107"/>
        <end position="129"/>
    </location>
</feature>
<proteinExistence type="predicted"/>
<evidence type="ECO:0000256" key="1">
    <source>
        <dbReference type="SAM" id="MobiDB-lite"/>
    </source>
</evidence>